<name>A0A7J7IFC4_9RHOD</name>
<dbReference type="GO" id="GO:0006424">
    <property type="term" value="P:glutamyl-tRNA aminoacylation"/>
    <property type="evidence" value="ECO:0007669"/>
    <property type="project" value="InterPro"/>
</dbReference>
<keyword evidence="13" id="KW-1185">Reference proteome</keyword>
<dbReference type="PANTHER" id="PTHR43311:SF2">
    <property type="entry name" value="GLUTAMATE--TRNA LIGASE, MITOCHONDRIAL-RELATED"/>
    <property type="match status" value="1"/>
</dbReference>
<keyword evidence="4 10" id="KW-0436">Ligase</keyword>
<dbReference type="HAMAP" id="MF_00022">
    <property type="entry name" value="Glu_tRNA_synth_type1"/>
    <property type="match status" value="1"/>
</dbReference>
<dbReference type="AlphaFoldDB" id="A0A7J7IFC4"/>
<dbReference type="EC" id="6.1.1.17" evidence="3"/>
<organism evidence="12 13">
    <name type="scientific">Cyanidiococcus yangmingshanensis</name>
    <dbReference type="NCBI Taxonomy" id="2690220"/>
    <lineage>
        <taxon>Eukaryota</taxon>
        <taxon>Rhodophyta</taxon>
        <taxon>Bangiophyceae</taxon>
        <taxon>Cyanidiales</taxon>
        <taxon>Cyanidiaceae</taxon>
        <taxon>Cyanidiococcus</taxon>
    </lineage>
</organism>
<dbReference type="InterPro" id="IPR001412">
    <property type="entry name" value="aa-tRNA-synth_I_CS"/>
</dbReference>
<comment type="similarity">
    <text evidence="2">Belongs to the class-I aminoacyl-tRNA synthetase family. Glutamate--tRNA ligase type 1 subfamily.</text>
</comment>
<dbReference type="GO" id="GO:0005739">
    <property type="term" value="C:mitochondrion"/>
    <property type="evidence" value="ECO:0007669"/>
    <property type="project" value="UniProtKB-SubCell"/>
</dbReference>
<dbReference type="Pfam" id="PF00749">
    <property type="entry name" value="tRNA-synt_1c"/>
    <property type="match status" value="1"/>
</dbReference>
<keyword evidence="8 10" id="KW-0030">Aminoacyl-tRNA synthetase</keyword>
<dbReference type="GO" id="GO:0008270">
    <property type="term" value="F:zinc ion binding"/>
    <property type="evidence" value="ECO:0007669"/>
    <property type="project" value="InterPro"/>
</dbReference>
<dbReference type="PANTHER" id="PTHR43311">
    <property type="entry name" value="GLUTAMATE--TRNA LIGASE"/>
    <property type="match status" value="1"/>
</dbReference>
<evidence type="ECO:0000256" key="4">
    <source>
        <dbReference type="ARBA" id="ARBA00022598"/>
    </source>
</evidence>
<dbReference type="PROSITE" id="PS00178">
    <property type="entry name" value="AA_TRNA_LIGASE_I"/>
    <property type="match status" value="1"/>
</dbReference>
<evidence type="ECO:0000256" key="2">
    <source>
        <dbReference type="ARBA" id="ARBA00007894"/>
    </source>
</evidence>
<evidence type="ECO:0000256" key="1">
    <source>
        <dbReference type="ARBA" id="ARBA00004173"/>
    </source>
</evidence>
<dbReference type="GO" id="GO:0004818">
    <property type="term" value="F:glutamate-tRNA ligase activity"/>
    <property type="evidence" value="ECO:0007669"/>
    <property type="project" value="UniProtKB-EC"/>
</dbReference>
<evidence type="ECO:0000256" key="6">
    <source>
        <dbReference type="ARBA" id="ARBA00022840"/>
    </source>
</evidence>
<keyword evidence="7 10" id="KW-0648">Protein biosynthesis</keyword>
<accession>A0A7J7IFC4</accession>
<evidence type="ECO:0000259" key="11">
    <source>
        <dbReference type="Pfam" id="PF00749"/>
    </source>
</evidence>
<dbReference type="InterPro" id="IPR049940">
    <property type="entry name" value="GluQ/Sye"/>
</dbReference>
<dbReference type="PRINTS" id="PR00987">
    <property type="entry name" value="TRNASYNTHGLU"/>
</dbReference>
<feature type="domain" description="Glutamyl/glutaminyl-tRNA synthetase class Ib catalytic" evidence="11">
    <location>
        <begin position="191"/>
        <end position="517"/>
    </location>
</feature>
<dbReference type="EMBL" id="VWRR01000013">
    <property type="protein sequence ID" value="KAF6001812.1"/>
    <property type="molecule type" value="Genomic_DNA"/>
</dbReference>
<dbReference type="InterPro" id="IPR000924">
    <property type="entry name" value="Glu/Gln-tRNA-synth"/>
</dbReference>
<dbReference type="Proteomes" id="UP000530660">
    <property type="component" value="Unassembled WGS sequence"/>
</dbReference>
<dbReference type="Gene3D" id="3.40.50.620">
    <property type="entry name" value="HUPs"/>
    <property type="match status" value="1"/>
</dbReference>
<evidence type="ECO:0000256" key="10">
    <source>
        <dbReference type="RuleBase" id="RU363037"/>
    </source>
</evidence>
<evidence type="ECO:0000313" key="13">
    <source>
        <dbReference type="Proteomes" id="UP000530660"/>
    </source>
</evidence>
<evidence type="ECO:0000256" key="7">
    <source>
        <dbReference type="ARBA" id="ARBA00022917"/>
    </source>
</evidence>
<evidence type="ECO:0000256" key="3">
    <source>
        <dbReference type="ARBA" id="ARBA00012835"/>
    </source>
</evidence>
<dbReference type="InterPro" id="IPR020058">
    <property type="entry name" value="Glu/Gln-tRNA-synth_Ib_cat-dom"/>
</dbReference>
<evidence type="ECO:0000256" key="9">
    <source>
        <dbReference type="ARBA" id="ARBA00030865"/>
    </source>
</evidence>
<comment type="caution">
    <text evidence="12">The sequence shown here is derived from an EMBL/GenBank/DDBJ whole genome shotgun (WGS) entry which is preliminary data.</text>
</comment>
<evidence type="ECO:0000256" key="8">
    <source>
        <dbReference type="ARBA" id="ARBA00023146"/>
    </source>
</evidence>
<dbReference type="NCBIfam" id="TIGR00464">
    <property type="entry name" value="gltX_bact"/>
    <property type="match status" value="1"/>
</dbReference>
<protein>
    <recommendedName>
        <fullName evidence="3">glutamate--tRNA ligase</fullName>
        <ecNumber evidence="3">6.1.1.17</ecNumber>
    </recommendedName>
    <alternativeName>
        <fullName evidence="9">Glutamyl-tRNA synthetase</fullName>
    </alternativeName>
</protein>
<evidence type="ECO:0000256" key="5">
    <source>
        <dbReference type="ARBA" id="ARBA00022741"/>
    </source>
</evidence>
<keyword evidence="6 10" id="KW-0067">ATP-binding</keyword>
<dbReference type="GO" id="GO:0005524">
    <property type="term" value="F:ATP binding"/>
    <property type="evidence" value="ECO:0007669"/>
    <property type="project" value="UniProtKB-KW"/>
</dbReference>
<dbReference type="OrthoDB" id="428822at2759"/>
<keyword evidence="5 10" id="KW-0547">Nucleotide-binding</keyword>
<sequence length="607" mass="68358">MTGESSSSSSSTDVPAFVLVASSRNTNVTGSGRYPWMSSRSMASMKQVPLRAMGTCALAGLSKKARVSTAMRLSTNRSGRTQALGSNSERWLSAKTTGRQPALRHHELPWWKSRRVWSASQTHWQTTRSLVPVCGRRISQSVSNLRWRCSILENDPNIERFEWYRHDARWSRLLASPAECLKFPPIPAHLVRVRFAPSPTGNLHVGGARTALFNWLYARNQGGHFIVRIEDTDQARSTRASEVAVLRDLRWLGLDWDEGPTYPDQPTTQAYLGERGPYRQSERAHIYEAVAALLIKAGAVYPCFCSEEALERKRRAAEAASQPPQYDGTCRDASPEHIVERLKRGDPYALRFRVPAESRVTIRDVVRGDVSWDAGATIGDFIIVRSSGVPVYNFCVAVDDALMGITTVIRAEEHLTNTLRQALILDALGYDRPQYAHVSLILGTDRQKLSKRHGATSIDQFAREGFLPEAMMNYLALLGWNDGTEREIYTPQELIQVFSLSRITKSAAVFDMNKLRWMNGLHLRSMQTEKLCGILTRFWLDAKIIRKPEETEDLYDAASAEQRDEHDSDSSKLYWEFTRHATGAASRFNRASQRLRSIAWGASPLPS</sequence>
<dbReference type="FunFam" id="3.40.50.620:FF:000045">
    <property type="entry name" value="Glutamate--tRNA ligase, mitochondrial"/>
    <property type="match status" value="1"/>
</dbReference>
<proteinExistence type="inferred from homology"/>
<dbReference type="InterPro" id="IPR014729">
    <property type="entry name" value="Rossmann-like_a/b/a_fold"/>
</dbReference>
<comment type="subcellular location">
    <subcellularLocation>
        <location evidence="1">Mitochondrion</location>
    </subcellularLocation>
</comment>
<gene>
    <name evidence="12" type="primary">EARS2</name>
    <name evidence="12" type="ORF">F1559_003748</name>
</gene>
<evidence type="ECO:0000313" key="12">
    <source>
        <dbReference type="EMBL" id="KAF6001812.1"/>
    </source>
</evidence>
<dbReference type="InterPro" id="IPR004527">
    <property type="entry name" value="Glu-tRNA-ligase_bac/mito"/>
</dbReference>
<reference evidence="12 13" key="1">
    <citation type="journal article" date="2020" name="J. Phycol.">
        <title>Comparative genome analysis reveals Cyanidiococcus gen. nov., a new extremophilic red algal genus sister to Cyanidioschyzon (Cyanidioschyzonaceae, Rhodophyta).</title>
        <authorList>
            <person name="Liu S.-L."/>
            <person name="Chiang Y.-R."/>
            <person name="Yoon H.S."/>
            <person name="Fu H.-Y."/>
        </authorList>
    </citation>
    <scope>NUCLEOTIDE SEQUENCE [LARGE SCALE GENOMIC DNA]</scope>
    <source>
        <strain evidence="12 13">THAL066</strain>
    </source>
</reference>
<dbReference type="CDD" id="cd00808">
    <property type="entry name" value="GluRS_core"/>
    <property type="match status" value="1"/>
</dbReference>
<dbReference type="InterPro" id="IPR033910">
    <property type="entry name" value="GluRS_core"/>
</dbReference>
<dbReference type="SUPFAM" id="SSF52374">
    <property type="entry name" value="Nucleotidylyl transferase"/>
    <property type="match status" value="1"/>
</dbReference>